<dbReference type="EMBL" id="JABCKI010000313">
    <property type="protein sequence ID" value="KAG5651027.1"/>
    <property type="molecule type" value="Genomic_DNA"/>
</dbReference>
<feature type="domain" description="Protein kinase" evidence="1">
    <location>
        <begin position="123"/>
        <end position="373"/>
    </location>
</feature>
<dbReference type="OrthoDB" id="3250441at2759"/>
<reference evidence="2" key="2">
    <citation type="submission" date="2021-10" db="EMBL/GenBank/DDBJ databases">
        <title>Phylogenomics reveals ancestral predisposition of the termite-cultivated fungus Termitomyces towards a domesticated lifestyle.</title>
        <authorList>
            <person name="Auxier B."/>
            <person name="Grum-Grzhimaylo A."/>
            <person name="Cardenas M.E."/>
            <person name="Lodge J.D."/>
            <person name="Laessoe T."/>
            <person name="Pedersen O."/>
            <person name="Smith M.E."/>
            <person name="Kuyper T.W."/>
            <person name="Franco-Molano E.A."/>
            <person name="Baroni T.J."/>
            <person name="Aanen D.K."/>
        </authorList>
    </citation>
    <scope>NUCLEOTIDE SEQUENCE</scope>
    <source>
        <strain evidence="2">D49</strain>
    </source>
</reference>
<dbReference type="PROSITE" id="PS50011">
    <property type="entry name" value="PROTEIN_KINASE_DOM"/>
    <property type="match status" value="1"/>
</dbReference>
<dbReference type="SUPFAM" id="SSF56112">
    <property type="entry name" value="Protein kinase-like (PK-like)"/>
    <property type="match status" value="1"/>
</dbReference>
<reference evidence="2" key="1">
    <citation type="submission" date="2021-02" db="EMBL/GenBank/DDBJ databases">
        <authorList>
            <person name="Nieuwenhuis M."/>
            <person name="Van De Peppel L.J.J."/>
        </authorList>
    </citation>
    <scope>NUCLEOTIDE SEQUENCE</scope>
    <source>
        <strain evidence="2">D49</strain>
    </source>
</reference>
<evidence type="ECO:0000259" key="1">
    <source>
        <dbReference type="PROSITE" id="PS50011"/>
    </source>
</evidence>
<proteinExistence type="predicted"/>
<gene>
    <name evidence="2" type="ORF">H0H81_010155</name>
</gene>
<comment type="caution">
    <text evidence="2">The sequence shown here is derived from an EMBL/GenBank/DDBJ whole genome shotgun (WGS) entry which is preliminary data.</text>
</comment>
<dbReference type="InterPro" id="IPR011009">
    <property type="entry name" value="Kinase-like_dom_sf"/>
</dbReference>
<evidence type="ECO:0000313" key="3">
    <source>
        <dbReference type="Proteomes" id="UP000717328"/>
    </source>
</evidence>
<dbReference type="GO" id="GO:0005524">
    <property type="term" value="F:ATP binding"/>
    <property type="evidence" value="ECO:0007669"/>
    <property type="project" value="InterPro"/>
</dbReference>
<name>A0A9P7GQ88_9AGAR</name>
<dbReference type="GO" id="GO:0004672">
    <property type="term" value="F:protein kinase activity"/>
    <property type="evidence" value="ECO:0007669"/>
    <property type="project" value="InterPro"/>
</dbReference>
<dbReference type="Gene3D" id="1.10.510.10">
    <property type="entry name" value="Transferase(Phosphotransferase) domain 1"/>
    <property type="match status" value="1"/>
</dbReference>
<keyword evidence="3" id="KW-1185">Reference proteome</keyword>
<evidence type="ECO:0000313" key="2">
    <source>
        <dbReference type="EMBL" id="KAG5651027.1"/>
    </source>
</evidence>
<dbReference type="InterPro" id="IPR000719">
    <property type="entry name" value="Prot_kinase_dom"/>
</dbReference>
<protein>
    <recommendedName>
        <fullName evidence="1">Protein kinase domain-containing protein</fullName>
    </recommendedName>
</protein>
<organism evidence="2 3">
    <name type="scientific">Sphagnurus paluster</name>
    <dbReference type="NCBI Taxonomy" id="117069"/>
    <lineage>
        <taxon>Eukaryota</taxon>
        <taxon>Fungi</taxon>
        <taxon>Dikarya</taxon>
        <taxon>Basidiomycota</taxon>
        <taxon>Agaricomycotina</taxon>
        <taxon>Agaricomycetes</taxon>
        <taxon>Agaricomycetidae</taxon>
        <taxon>Agaricales</taxon>
        <taxon>Tricholomatineae</taxon>
        <taxon>Lyophyllaceae</taxon>
        <taxon>Sphagnurus</taxon>
    </lineage>
</organism>
<sequence length="373" mass="41296">MFLSSVFPEGPSSSHVMHIMVSDPEVLGGAPAAIFNPALAALQSRLNHLDEVQVDSQDITNATEYLDAASRTYRDENIRERVIKQNVNVAIGRHGSWNLKLDWADGIKASCCWWHEDFLVMVMELKNTVGLDGNPLVQAIADYAKIISQEKYKPFRDFCNFPTVLLGIAENRIDTSMAVCIGEIHVTKLLTLDVIVGFLASDNIIHLARVFKALFSAMYIAALDGIENDVLVKFITRYDEKAHSILADAGFAPKLHFCARVVGGLYMVVMGRVDGKSVWELQVDDEPIPAVVLEQVSNAIGLLHEENIVFGDLRESNILYDASKSRAVVVEFDWAGIHDVDRYPATLNRANGHGMLFRMVLCSKSMICGNSNA</sequence>
<dbReference type="AlphaFoldDB" id="A0A9P7GQ88"/>
<accession>A0A9P7GQ88</accession>
<dbReference type="Proteomes" id="UP000717328">
    <property type="component" value="Unassembled WGS sequence"/>
</dbReference>